<reference evidence="7" key="1">
    <citation type="submission" date="2018-02" db="EMBL/GenBank/DDBJ databases">
        <authorList>
            <person name="Cohen D.B."/>
            <person name="Kent A.D."/>
        </authorList>
    </citation>
    <scope>NUCLEOTIDE SEQUENCE</scope>
</reference>
<sequence length="706" mass="78553">MIITGDDTTGIRDLHQFLSQHFEMKDLGTLSYFLGLEAGLTDSKTISTSLELNVKLNTTDGEPLSDATLYRQLVGSLIYLTVTRPDLAYAVHLVSQFMSAPCSTHYAAVLRILRYIKGTLFHSLHFSAQSSLKLRAYANADWAGDPTDHRFTTGYCFLLGSSLISWRSKKQSVVARSNTEVDFMDSRPFFGLGVTGAGISFTSSHPTVPSIPNRLLGSLKFDIGNSPNSPFSTQFDTDTITALSDSQEQHSSTENLSGASPSCNSSLESNNYFYRPRPSIDCRQDGLQLHSGEAFFTQNANCSQNIKHVLLDIETALMGPDDKEEVTTREISIPETTNQRSRSWSQEPQGVHVFHSQPAFVPTPTQSGEVVHAKQCHKAIDEESLQGFPLGNLKQLLIACAKALSENKMVDFDNLIEKARAAVSITGEPIQRLGAYMVEGLVARKEASGTNIYHALRSNGAIADACKYEDRIHIIDFQIAQGTQWMTLLQALAARPGGAPHVRIIGIDDPVNKYARGDGLEAVGKRLAAISSKFNILVEFHGLHHTLDESVDVNNPRDELLRMVKSLSPKVVTLVEQESNTNTTPFYHRFVETLDYYLAMFESIDVTLPRNSKDRINVEQHCLARDIVNIIACEGKERVERHELFSKWKSRLTMAGFRQYPLSTYVNSVIKSLLRCYSEHYTLVEKDGAMLLGWKDRNLISASAWQ</sequence>
<dbReference type="PROSITE" id="PS50985">
    <property type="entry name" value="GRAS"/>
    <property type="match status" value="1"/>
</dbReference>
<comment type="caution">
    <text evidence="5">Lacks conserved residue(s) required for the propagation of feature annotation.</text>
</comment>
<feature type="region of interest" description="Disordered" evidence="6">
    <location>
        <begin position="243"/>
        <end position="264"/>
    </location>
</feature>
<dbReference type="CDD" id="cd09272">
    <property type="entry name" value="RNase_HI_RT_Ty1"/>
    <property type="match status" value="1"/>
</dbReference>
<accession>A0A2N9H331</accession>
<keyword evidence="4" id="KW-0539">Nucleus</keyword>
<dbReference type="EMBL" id="OIVN01002736">
    <property type="protein sequence ID" value="SPD06041.1"/>
    <property type="molecule type" value="Genomic_DNA"/>
</dbReference>
<evidence type="ECO:0000256" key="5">
    <source>
        <dbReference type="PROSITE-ProRule" id="PRU01191"/>
    </source>
</evidence>
<comment type="subcellular location">
    <subcellularLocation>
        <location evidence="1">Nucleus</location>
    </subcellularLocation>
</comment>
<keyword evidence="2" id="KW-0805">Transcription regulation</keyword>
<protein>
    <submittedName>
        <fullName evidence="7">Uncharacterized protein</fullName>
    </submittedName>
</protein>
<gene>
    <name evidence="7" type="ORF">FSB_LOCUS33923</name>
</gene>
<keyword evidence="3" id="KW-0804">Transcription</keyword>
<name>A0A2N9H331_FAGSY</name>
<evidence type="ECO:0000256" key="4">
    <source>
        <dbReference type="ARBA" id="ARBA00023242"/>
    </source>
</evidence>
<comment type="similarity">
    <text evidence="5">Belongs to the GRAS family.</text>
</comment>
<feature type="short sequence motif" description="VHIID" evidence="5">
    <location>
        <begin position="472"/>
        <end position="476"/>
    </location>
</feature>
<dbReference type="GO" id="GO:0005634">
    <property type="term" value="C:nucleus"/>
    <property type="evidence" value="ECO:0007669"/>
    <property type="project" value="UniProtKB-SubCell"/>
</dbReference>
<dbReference type="AlphaFoldDB" id="A0A2N9H331"/>
<evidence type="ECO:0000256" key="3">
    <source>
        <dbReference type="ARBA" id="ARBA00023163"/>
    </source>
</evidence>
<proteinExistence type="inferred from homology"/>
<evidence type="ECO:0000256" key="1">
    <source>
        <dbReference type="ARBA" id="ARBA00004123"/>
    </source>
</evidence>
<evidence type="ECO:0000256" key="6">
    <source>
        <dbReference type="SAM" id="MobiDB-lite"/>
    </source>
</evidence>
<dbReference type="PANTHER" id="PTHR31636">
    <property type="entry name" value="OSJNBA0084A10.13 PROTEIN-RELATED"/>
    <property type="match status" value="1"/>
</dbReference>
<dbReference type="Pfam" id="PF03514">
    <property type="entry name" value="GRAS"/>
    <property type="match status" value="2"/>
</dbReference>
<dbReference type="InterPro" id="IPR005202">
    <property type="entry name" value="TF_GRAS"/>
</dbReference>
<feature type="region of interest" description="SAW" evidence="5">
    <location>
        <begin position="632"/>
        <end position="706"/>
    </location>
</feature>
<evidence type="ECO:0000313" key="7">
    <source>
        <dbReference type="EMBL" id="SPD06041.1"/>
    </source>
</evidence>
<organism evidence="7">
    <name type="scientific">Fagus sylvatica</name>
    <name type="common">Beechnut</name>
    <dbReference type="NCBI Taxonomy" id="28930"/>
    <lineage>
        <taxon>Eukaryota</taxon>
        <taxon>Viridiplantae</taxon>
        <taxon>Streptophyta</taxon>
        <taxon>Embryophyta</taxon>
        <taxon>Tracheophyta</taxon>
        <taxon>Spermatophyta</taxon>
        <taxon>Magnoliopsida</taxon>
        <taxon>eudicotyledons</taxon>
        <taxon>Gunneridae</taxon>
        <taxon>Pentapetalae</taxon>
        <taxon>rosids</taxon>
        <taxon>fabids</taxon>
        <taxon>Fagales</taxon>
        <taxon>Fagaceae</taxon>
        <taxon>Fagus</taxon>
    </lineage>
</organism>
<evidence type="ECO:0000256" key="2">
    <source>
        <dbReference type="ARBA" id="ARBA00023015"/>
    </source>
</evidence>